<name>A0A395W5I8_BACOV</name>
<keyword evidence="1" id="KW-0732">Signal</keyword>
<dbReference type="InterPro" id="IPR046173">
    <property type="entry name" value="DUF6175"/>
</dbReference>
<protein>
    <submittedName>
        <fullName evidence="2">DUF6175 family protein</fullName>
    </submittedName>
</protein>
<proteinExistence type="predicted"/>
<dbReference type="EMBL" id="QRVZ01000002">
    <property type="protein sequence ID" value="RGS87454.1"/>
    <property type="molecule type" value="Genomic_DNA"/>
</dbReference>
<evidence type="ECO:0000256" key="1">
    <source>
        <dbReference type="SAM" id="SignalP"/>
    </source>
</evidence>
<evidence type="ECO:0000313" key="4">
    <source>
        <dbReference type="Proteomes" id="UP000266492"/>
    </source>
</evidence>
<dbReference type="RefSeq" id="WP_004322960.1">
    <property type="nucleotide sequence ID" value="NZ_BAABYJ010000001.1"/>
</dbReference>
<reference evidence="2" key="2">
    <citation type="submission" date="2022-10" db="EMBL/GenBank/DDBJ databases">
        <title>Human gut microbiome strain richness.</title>
        <authorList>
            <person name="Chen-Liaw A."/>
        </authorList>
    </citation>
    <scope>NUCLEOTIDE SEQUENCE</scope>
    <source>
        <strain evidence="2">F7_m1001271B151109d0_201107</strain>
    </source>
</reference>
<organism evidence="3 4">
    <name type="scientific">Bacteroides ovatus</name>
    <dbReference type="NCBI Taxonomy" id="28116"/>
    <lineage>
        <taxon>Bacteria</taxon>
        <taxon>Pseudomonadati</taxon>
        <taxon>Bacteroidota</taxon>
        <taxon>Bacteroidia</taxon>
        <taxon>Bacteroidales</taxon>
        <taxon>Bacteroidaceae</taxon>
        <taxon>Bacteroides</taxon>
    </lineage>
</organism>
<dbReference type="Pfam" id="PF19672">
    <property type="entry name" value="DUF6175"/>
    <property type="match status" value="1"/>
</dbReference>
<dbReference type="Proteomes" id="UP001214017">
    <property type="component" value="Unassembled WGS sequence"/>
</dbReference>
<evidence type="ECO:0000313" key="2">
    <source>
        <dbReference type="EMBL" id="MDC2408609.1"/>
    </source>
</evidence>
<evidence type="ECO:0000313" key="3">
    <source>
        <dbReference type="EMBL" id="RGS87454.1"/>
    </source>
</evidence>
<gene>
    <name evidence="3" type="ORF">DWX70_03080</name>
    <name evidence="2" type="ORF">PO240_12060</name>
</gene>
<feature type="signal peptide" evidence="1">
    <location>
        <begin position="1"/>
        <end position="21"/>
    </location>
</feature>
<dbReference type="AlphaFoldDB" id="A0A395W5I8"/>
<sequence>MMKLRILLLNLLVVYTIHFMAQESYSNDVTCMKADDNIAVITASGTAEKKKDVYNMALKSIFNAIFLNGIDGVENGQPLVGKEDSYYMNQFFSSRYMLFVKNYETVGDPVRQSSKLYNGTVTAQILLGALKKDLIRNKLMTRPQEEMSMEETRQQIALPTIMVVPYKSNDRSSYADILKNDFDLRIAVSTVKEGFVKLGVKTVAAEGKQSGTLRASEWESKNADSNDKQLLMNSGADVYVIVDLQKDISAASGSRVSLIMTARETATGVDLASRKSWTNRFRTTDVDKLCAYAAQDVLDGFLKDISKEFARKVQQGNTVVLRVSLADNAINTMNSRINGSTTLSAHIRNWVRKNAQGGRYHIQGAVDDSLIFDSIQIPAKDSDGLPMDCITFADNLVNYLNDSGIDSEHRVDGSTIYLTIQ</sequence>
<dbReference type="Proteomes" id="UP000266492">
    <property type="component" value="Unassembled WGS sequence"/>
</dbReference>
<dbReference type="EMBL" id="JAQNWR010000007">
    <property type="protein sequence ID" value="MDC2408609.1"/>
    <property type="molecule type" value="Genomic_DNA"/>
</dbReference>
<feature type="chain" id="PRO_5042358371" evidence="1">
    <location>
        <begin position="22"/>
        <end position="421"/>
    </location>
</feature>
<reference evidence="3 4" key="1">
    <citation type="submission" date="2018-08" db="EMBL/GenBank/DDBJ databases">
        <title>A genome reference for cultivated species of the human gut microbiota.</title>
        <authorList>
            <person name="Zou Y."/>
            <person name="Xue W."/>
            <person name="Luo G."/>
        </authorList>
    </citation>
    <scope>NUCLEOTIDE SEQUENCE [LARGE SCALE GENOMIC DNA]</scope>
    <source>
        <strain evidence="3 4">AF20-9LB</strain>
    </source>
</reference>
<accession>A0A395W5I8</accession>
<comment type="caution">
    <text evidence="3">The sequence shown here is derived from an EMBL/GenBank/DDBJ whole genome shotgun (WGS) entry which is preliminary data.</text>
</comment>